<comment type="subcellular location">
    <subcellularLocation>
        <location evidence="1">Nucleus</location>
    </subcellularLocation>
</comment>
<feature type="region of interest" description="Disordered" evidence="9">
    <location>
        <begin position="26"/>
        <end position="85"/>
    </location>
</feature>
<dbReference type="OrthoDB" id="515401at2759"/>
<evidence type="ECO:0000256" key="8">
    <source>
        <dbReference type="PROSITE-ProRule" id="PRU00094"/>
    </source>
</evidence>
<evidence type="ECO:0000259" key="10">
    <source>
        <dbReference type="PROSITE" id="PS50114"/>
    </source>
</evidence>
<feature type="compositionally biased region" description="Low complexity" evidence="9">
    <location>
        <begin position="40"/>
        <end position="49"/>
    </location>
</feature>
<dbReference type="PRINTS" id="PR00619">
    <property type="entry name" value="GATAZNFINGER"/>
</dbReference>
<evidence type="ECO:0000256" key="9">
    <source>
        <dbReference type="SAM" id="MobiDB-lite"/>
    </source>
</evidence>
<evidence type="ECO:0000256" key="1">
    <source>
        <dbReference type="ARBA" id="ARBA00004123"/>
    </source>
</evidence>
<gene>
    <name evidence="11" type="primary">CIR1_2</name>
    <name evidence="11" type="ORF">KI688_009530</name>
</gene>
<keyword evidence="2" id="KW-0479">Metal-binding</keyword>
<name>A0A9P7Y1P0_9FUNG</name>
<dbReference type="Proteomes" id="UP000707451">
    <property type="component" value="Unassembled WGS sequence"/>
</dbReference>
<keyword evidence="3 8" id="KW-0863">Zinc-finger</keyword>
<dbReference type="PROSITE" id="PS00344">
    <property type="entry name" value="GATA_ZN_FINGER_1"/>
    <property type="match status" value="1"/>
</dbReference>
<dbReference type="PROSITE" id="PS50114">
    <property type="entry name" value="GATA_ZN_FINGER_2"/>
    <property type="match status" value="1"/>
</dbReference>
<evidence type="ECO:0000256" key="5">
    <source>
        <dbReference type="ARBA" id="ARBA00023015"/>
    </source>
</evidence>
<dbReference type="FunFam" id="3.30.50.10:FF:000007">
    <property type="entry name" value="Nitrogen regulatory AreA, N-terminal"/>
    <property type="match status" value="1"/>
</dbReference>
<feature type="region of interest" description="Disordered" evidence="9">
    <location>
        <begin position="737"/>
        <end position="895"/>
    </location>
</feature>
<dbReference type="Pfam" id="PF00320">
    <property type="entry name" value="GATA"/>
    <property type="match status" value="1"/>
</dbReference>
<evidence type="ECO:0000256" key="2">
    <source>
        <dbReference type="ARBA" id="ARBA00022723"/>
    </source>
</evidence>
<feature type="compositionally biased region" description="Basic and acidic residues" evidence="9">
    <location>
        <begin position="850"/>
        <end position="859"/>
    </location>
</feature>
<dbReference type="InterPro" id="IPR013088">
    <property type="entry name" value="Znf_NHR/GATA"/>
</dbReference>
<evidence type="ECO:0000256" key="4">
    <source>
        <dbReference type="ARBA" id="ARBA00022833"/>
    </source>
</evidence>
<feature type="compositionally biased region" description="Pro residues" evidence="9">
    <location>
        <begin position="800"/>
        <end position="818"/>
    </location>
</feature>
<feature type="region of interest" description="Disordered" evidence="9">
    <location>
        <begin position="176"/>
        <end position="710"/>
    </location>
</feature>
<keyword evidence="12" id="KW-1185">Reference proteome</keyword>
<feature type="compositionally biased region" description="Low complexity" evidence="9">
    <location>
        <begin position="510"/>
        <end position="531"/>
    </location>
</feature>
<feature type="compositionally biased region" description="Polar residues" evidence="9">
    <location>
        <begin position="362"/>
        <end position="376"/>
    </location>
</feature>
<dbReference type="PANTHER" id="PTHR10071:SF335">
    <property type="entry name" value="IRON-SENSING TRANSCRIPTIONAL REPRESSOR-RELATED"/>
    <property type="match status" value="1"/>
</dbReference>
<sequence length="895" mass="96938">MICLYSKARNLPRPPWLKRNMIIKRGQPAGQHPESEQTDDAAATASGSAVKDPSTTETGSSSNQDKAAAEPGTTPTADDKQKDTEPCPGDGNCNGAGGNHTCGGCPSFNQQQPPGRQHLICANCRTTTTPLWRRDSEGNTICNACGLYFKLHNVHRPVTMKRAVIKRRKRVNLLATSPPLIPHPSQHSQHPHQQQQQHPHPHMPHMQHPQHQHQHQQQQQQHHHHVPPPPQYHQRLQYPKPLPRARTPPPASGMEPNGHDGQMDPSGTPTKRRRILASGANGQADYRESEWNRSGMHRRSMSPGENIGEQDRHHSGSPHQGSSFGHQPPPPPPPHSQDAHGHMRDHSSSHPNQPPRYIVNVHQGNGQYQHTQSMSMSRYPMYHPPPPRSQQQPSQAPPAQHPSHQHPQQQPQQQHGNPHQQQGHPHHPPPGQSQPQHEHHHHPSSGHAYSPQGSRDMDDPNYPTSHHSSGWNQRLPGYSTVSSSTSSNTRLSSTGIVHSTGPQPHSPTLYPRYAQGGQQQQPYHHPQYRGQGAQPEHEYHHPEVSPPQTSQPPPPQGGHHYNSGSSPVQGNATHATSGYSNSYLHPMPPPMMNSSSSDGHGERERSAGSVGAPSGSSHLPPMPHPSHPNHHQALPRASEMMHQQDQPPHPGHHHGYSPHRRQPSSPPLPMNGVAIGNTGGHPPPPPTPASSSINGVAATSTDVLQQTRQDLQREVSHLSMLLGRAAAVLSGLDQALDPSHAAANGGYPPPPPGPHQGPAPGPPAAPHPIRESGSPVGHGYAPPPPHGGHPHGHGPANSHAPPPPPPSSQLAQGPPPQSMMPNDVKTSSALGLMALSSSAGSSHPGMLAGGRHDDRDMQQHHQQVPQPQHHGPSPTSVSRYPQAMSYSSYPLPRRS</sequence>
<proteinExistence type="predicted"/>
<dbReference type="GO" id="GO:0000978">
    <property type="term" value="F:RNA polymerase II cis-regulatory region sequence-specific DNA binding"/>
    <property type="evidence" value="ECO:0007669"/>
    <property type="project" value="TreeGrafter"/>
</dbReference>
<feature type="compositionally biased region" description="Low complexity" evidence="9">
    <location>
        <begin position="183"/>
        <end position="198"/>
    </location>
</feature>
<feature type="compositionally biased region" description="Low complexity" evidence="9">
    <location>
        <begin position="860"/>
        <end position="874"/>
    </location>
</feature>
<keyword evidence="4" id="KW-0862">Zinc</keyword>
<feature type="compositionally biased region" description="Pro residues" evidence="9">
    <location>
        <begin position="747"/>
        <end position="766"/>
    </location>
</feature>
<dbReference type="GO" id="GO:0045944">
    <property type="term" value="P:positive regulation of transcription by RNA polymerase II"/>
    <property type="evidence" value="ECO:0007669"/>
    <property type="project" value="TreeGrafter"/>
</dbReference>
<evidence type="ECO:0000256" key="3">
    <source>
        <dbReference type="ARBA" id="ARBA00022771"/>
    </source>
</evidence>
<feature type="domain" description="GATA-type" evidence="10">
    <location>
        <begin position="115"/>
        <end position="168"/>
    </location>
</feature>
<evidence type="ECO:0000256" key="6">
    <source>
        <dbReference type="ARBA" id="ARBA00023163"/>
    </source>
</evidence>
<dbReference type="PANTHER" id="PTHR10071">
    <property type="entry name" value="TRANSCRIPTION FACTOR GATA FAMILY MEMBER"/>
    <property type="match status" value="1"/>
</dbReference>
<keyword evidence="7" id="KW-0539">Nucleus</keyword>
<keyword evidence="5" id="KW-0805">Transcription regulation</keyword>
<feature type="compositionally biased region" description="Polar residues" evidence="9">
    <location>
        <begin position="562"/>
        <end position="583"/>
    </location>
</feature>
<evidence type="ECO:0000313" key="12">
    <source>
        <dbReference type="Proteomes" id="UP000707451"/>
    </source>
</evidence>
<feature type="compositionally biased region" description="Basic residues" evidence="9">
    <location>
        <begin position="650"/>
        <end position="662"/>
    </location>
</feature>
<feature type="compositionally biased region" description="Basic residues" evidence="9">
    <location>
        <begin position="199"/>
        <end position="214"/>
    </location>
</feature>
<evidence type="ECO:0000256" key="7">
    <source>
        <dbReference type="ARBA" id="ARBA00023242"/>
    </source>
</evidence>
<keyword evidence="6" id="KW-0804">Transcription</keyword>
<dbReference type="InterPro" id="IPR039355">
    <property type="entry name" value="Transcription_factor_GATA"/>
</dbReference>
<feature type="compositionally biased region" description="Polar residues" evidence="9">
    <location>
        <begin position="875"/>
        <end position="888"/>
    </location>
</feature>
<feature type="compositionally biased region" description="Low complexity" evidence="9">
    <location>
        <begin position="479"/>
        <end position="494"/>
    </location>
</feature>
<dbReference type="GO" id="GO:0000981">
    <property type="term" value="F:DNA-binding transcription factor activity, RNA polymerase II-specific"/>
    <property type="evidence" value="ECO:0007669"/>
    <property type="project" value="TreeGrafter"/>
</dbReference>
<organism evidence="11 12">
    <name type="scientific">Linnemannia hyalina</name>
    <dbReference type="NCBI Taxonomy" id="64524"/>
    <lineage>
        <taxon>Eukaryota</taxon>
        <taxon>Fungi</taxon>
        <taxon>Fungi incertae sedis</taxon>
        <taxon>Mucoromycota</taxon>
        <taxon>Mortierellomycotina</taxon>
        <taxon>Mortierellomycetes</taxon>
        <taxon>Mortierellales</taxon>
        <taxon>Mortierellaceae</taxon>
        <taxon>Linnemannia</taxon>
    </lineage>
</organism>
<feature type="compositionally biased region" description="Pro residues" evidence="9">
    <location>
        <begin position="240"/>
        <end position="251"/>
    </location>
</feature>
<feature type="compositionally biased region" description="Polar residues" evidence="9">
    <location>
        <begin position="53"/>
        <end position="65"/>
    </location>
</feature>
<feature type="compositionally biased region" description="Basic and acidic residues" evidence="9">
    <location>
        <begin position="337"/>
        <end position="348"/>
    </location>
</feature>
<reference evidence="11" key="1">
    <citation type="submission" date="2021-06" db="EMBL/GenBank/DDBJ databases">
        <title>Genome Sequence of Mortierella hyaline Strain SCG-10, a Cold-Adapted, Nitrate-Reducing Fungus Isolated from Soil in Minnesota, USA.</title>
        <authorList>
            <person name="Aldossari N."/>
        </authorList>
    </citation>
    <scope>NUCLEOTIDE SEQUENCE</scope>
    <source>
        <strain evidence="11">SCG-10</strain>
    </source>
</reference>
<dbReference type="GO" id="GO:0008270">
    <property type="term" value="F:zinc ion binding"/>
    <property type="evidence" value="ECO:0007669"/>
    <property type="project" value="UniProtKB-KW"/>
</dbReference>
<feature type="compositionally biased region" description="Low complexity" evidence="9">
    <location>
        <begin position="401"/>
        <end position="423"/>
    </location>
</feature>
<feature type="compositionally biased region" description="Polar residues" evidence="9">
    <location>
        <begin position="689"/>
        <end position="709"/>
    </location>
</feature>
<dbReference type="AlphaFoldDB" id="A0A9P7Y1P0"/>
<dbReference type="CDD" id="cd00202">
    <property type="entry name" value="ZnF_GATA"/>
    <property type="match status" value="1"/>
</dbReference>
<feature type="compositionally biased region" description="Low complexity" evidence="9">
    <location>
        <begin position="607"/>
        <end position="619"/>
    </location>
</feature>
<dbReference type="SMART" id="SM00401">
    <property type="entry name" value="ZnF_GATA"/>
    <property type="match status" value="1"/>
</dbReference>
<accession>A0A9P7Y1P0</accession>
<dbReference type="EMBL" id="JAHRHY010000004">
    <property type="protein sequence ID" value="KAG9070198.1"/>
    <property type="molecule type" value="Genomic_DNA"/>
</dbReference>
<feature type="compositionally biased region" description="Low complexity" evidence="9">
    <location>
        <begin position="827"/>
        <end position="842"/>
    </location>
</feature>
<protein>
    <submittedName>
        <fullName evidence="11">Electron transfer flavoprotein subunit</fullName>
    </submittedName>
</protein>
<feature type="compositionally biased region" description="Polar residues" evidence="9">
    <location>
        <begin position="462"/>
        <end position="472"/>
    </location>
</feature>
<comment type="caution">
    <text evidence="11">The sequence shown here is derived from an EMBL/GenBank/DDBJ whole genome shotgun (WGS) entry which is preliminary data.</text>
</comment>
<evidence type="ECO:0000313" key="11">
    <source>
        <dbReference type="EMBL" id="KAG9070198.1"/>
    </source>
</evidence>
<dbReference type="SUPFAM" id="SSF57716">
    <property type="entry name" value="Glucocorticoid receptor-like (DNA-binding domain)"/>
    <property type="match status" value="1"/>
</dbReference>
<dbReference type="GO" id="GO:0005634">
    <property type="term" value="C:nucleus"/>
    <property type="evidence" value="ECO:0007669"/>
    <property type="project" value="UniProtKB-SubCell"/>
</dbReference>
<dbReference type="Gene3D" id="3.30.50.10">
    <property type="entry name" value="Erythroid Transcription Factor GATA-1, subunit A"/>
    <property type="match status" value="1"/>
</dbReference>
<dbReference type="InterPro" id="IPR000679">
    <property type="entry name" value="Znf_GATA"/>
</dbReference>
<dbReference type="GO" id="GO:0000122">
    <property type="term" value="P:negative regulation of transcription by RNA polymerase II"/>
    <property type="evidence" value="ECO:0007669"/>
    <property type="project" value="TreeGrafter"/>
</dbReference>